<name>A0AAD5WQ11_9PEZI</name>
<dbReference type="EMBL" id="JAKWBI020000362">
    <property type="protein sequence ID" value="KAJ2895983.1"/>
    <property type="molecule type" value="Genomic_DNA"/>
</dbReference>
<dbReference type="Gene3D" id="3.40.50.300">
    <property type="entry name" value="P-loop containing nucleotide triphosphate hydrolases"/>
    <property type="match status" value="1"/>
</dbReference>
<feature type="domain" description="Nephrocystin 3-like N-terminal" evidence="2">
    <location>
        <begin position="61"/>
        <end position="235"/>
    </location>
</feature>
<dbReference type="PANTHER" id="PTHR10039">
    <property type="entry name" value="AMELOGENIN"/>
    <property type="match status" value="1"/>
</dbReference>
<evidence type="ECO:0000313" key="4">
    <source>
        <dbReference type="Proteomes" id="UP001201980"/>
    </source>
</evidence>
<dbReference type="SUPFAM" id="SSF52540">
    <property type="entry name" value="P-loop containing nucleoside triphosphate hydrolases"/>
    <property type="match status" value="1"/>
</dbReference>
<comment type="caution">
    <text evidence="3">The sequence shown here is derived from an EMBL/GenBank/DDBJ whole genome shotgun (WGS) entry which is preliminary data.</text>
</comment>
<reference evidence="3" key="1">
    <citation type="submission" date="2022-07" db="EMBL/GenBank/DDBJ databases">
        <title>Draft genome sequence of Zalerion maritima ATCC 34329, a (micro)plastics degrading marine fungus.</title>
        <authorList>
            <person name="Paco A."/>
            <person name="Goncalves M.F.M."/>
            <person name="Rocha-Santos T.A.P."/>
            <person name="Alves A."/>
        </authorList>
    </citation>
    <scope>NUCLEOTIDE SEQUENCE</scope>
    <source>
        <strain evidence="3">ATCC 34329</strain>
    </source>
</reference>
<evidence type="ECO:0000256" key="1">
    <source>
        <dbReference type="ARBA" id="ARBA00022737"/>
    </source>
</evidence>
<organism evidence="3 4">
    <name type="scientific">Zalerion maritima</name>
    <dbReference type="NCBI Taxonomy" id="339359"/>
    <lineage>
        <taxon>Eukaryota</taxon>
        <taxon>Fungi</taxon>
        <taxon>Dikarya</taxon>
        <taxon>Ascomycota</taxon>
        <taxon>Pezizomycotina</taxon>
        <taxon>Sordariomycetes</taxon>
        <taxon>Lulworthiomycetidae</taxon>
        <taxon>Lulworthiales</taxon>
        <taxon>Lulworthiaceae</taxon>
        <taxon>Zalerion</taxon>
    </lineage>
</organism>
<accession>A0AAD5WQ11</accession>
<dbReference type="InterPro" id="IPR056884">
    <property type="entry name" value="NPHP3-like_N"/>
</dbReference>
<keyword evidence="1" id="KW-0677">Repeat</keyword>
<dbReference type="InterPro" id="IPR027417">
    <property type="entry name" value="P-loop_NTPase"/>
</dbReference>
<gene>
    <name evidence="3" type="ORF">MKZ38_005991</name>
</gene>
<sequence length="815" mass="91800">METASSDKTAAEEILKALYFPSMFQHGSNGLGEEAEDYKWILDDNAHDEKGEQQRAEMQAMFVAWLRLGGGIFHVSGKPGSGKSTLMRSLVQHERTHKELVTWAQRKNMTFGLASLSFQGSGSEVAASLEGLYRSILFATLRLHAHLVPIVFPAQWDHFTTTEPSVQAPQDLFSAAEVRKAFDVLVGEASFPSRRFCLFIDGLDQYRGDEQERASLVDGLQRWAEHEDVKLCVSSGPNLELDHLICPPAQRFRMSDVNRSDITEVCAGMIEQELVISRPKDADERLAREVARLSDGVFVWARLATRFLLTGVRPDDTMNRHEQKLVELPKDVDELFHNILESFDADTKERATKLLLMRLHDPFRRLPLSCSVYDWTDNLSDPQFPTSEWATKHPRLGQGVELDGESLTKGLLKSTKVTLGDVGEINELEFFHPTFKHLAMVSPRLQELAKQYSSIIKPESCYRLLLADLTRGDFNYRRAYWNSYITSEVTVGCFFEHALPVSLVDAFSLVLDDSKDTSPKKGKPEGNETFRGAESMIRLQSVSYHRKMSFLHMAAYVGQNEYVLREVSDRPELLRGNSEGTMHLLYSAARGGNMYLIAELLKMGSSPMDPIAIRLDTPGNPISEVVGQLFSVPIWLVVTAQMMGSYIAFGETADIYFDVLEMFLEKEDIEVRTGAMLFVSMDGPMEDGIHYVTLEGFVRDVRPENQERLVELIEKGKKRVEQKAEQGGEQAGQGEEPGKGRELVLRAIETLRKFLNELIPCSLSHTEGHEVEGKGKGKEVEKYTLCHTGWDDTGMDVIGLVYEGKKSNYIGVRLF</sequence>
<dbReference type="PANTHER" id="PTHR10039:SF5">
    <property type="entry name" value="NACHT DOMAIN-CONTAINING PROTEIN"/>
    <property type="match status" value="1"/>
</dbReference>
<dbReference type="Pfam" id="PF24883">
    <property type="entry name" value="NPHP3_N"/>
    <property type="match status" value="1"/>
</dbReference>
<evidence type="ECO:0000313" key="3">
    <source>
        <dbReference type="EMBL" id="KAJ2895983.1"/>
    </source>
</evidence>
<dbReference type="AlphaFoldDB" id="A0AAD5WQ11"/>
<proteinExistence type="predicted"/>
<dbReference type="Proteomes" id="UP001201980">
    <property type="component" value="Unassembled WGS sequence"/>
</dbReference>
<protein>
    <recommendedName>
        <fullName evidence="2">Nephrocystin 3-like N-terminal domain-containing protein</fullName>
    </recommendedName>
</protein>
<evidence type="ECO:0000259" key="2">
    <source>
        <dbReference type="Pfam" id="PF24883"/>
    </source>
</evidence>
<keyword evidence="4" id="KW-1185">Reference proteome</keyword>